<dbReference type="GO" id="GO:0006913">
    <property type="term" value="P:nucleocytoplasmic transport"/>
    <property type="evidence" value="ECO:0007669"/>
    <property type="project" value="InterPro"/>
</dbReference>
<gene>
    <name evidence="2" type="ORF">D9758_002164</name>
</gene>
<name>A0A8H5LT58_9AGAR</name>
<organism evidence="2 3">
    <name type="scientific">Tetrapyrgos nigripes</name>
    <dbReference type="NCBI Taxonomy" id="182062"/>
    <lineage>
        <taxon>Eukaryota</taxon>
        <taxon>Fungi</taxon>
        <taxon>Dikarya</taxon>
        <taxon>Basidiomycota</taxon>
        <taxon>Agaricomycotina</taxon>
        <taxon>Agaricomycetes</taxon>
        <taxon>Agaricomycetidae</taxon>
        <taxon>Agaricales</taxon>
        <taxon>Marasmiineae</taxon>
        <taxon>Marasmiaceae</taxon>
        <taxon>Tetrapyrgos</taxon>
    </lineage>
</organism>
<evidence type="ECO:0000313" key="2">
    <source>
        <dbReference type="EMBL" id="KAF5368481.1"/>
    </source>
</evidence>
<keyword evidence="3" id="KW-1185">Reference proteome</keyword>
<comment type="caution">
    <text evidence="2">The sequence shown here is derived from an EMBL/GenBank/DDBJ whole genome shotgun (WGS) entry which is preliminary data.</text>
</comment>
<dbReference type="EMBL" id="JAACJM010000015">
    <property type="protein sequence ID" value="KAF5368481.1"/>
    <property type="molecule type" value="Genomic_DNA"/>
</dbReference>
<dbReference type="Proteomes" id="UP000559256">
    <property type="component" value="Unassembled WGS sequence"/>
</dbReference>
<evidence type="ECO:0000313" key="3">
    <source>
        <dbReference type="Proteomes" id="UP000559256"/>
    </source>
</evidence>
<dbReference type="Gene3D" id="3.10.450.50">
    <property type="match status" value="1"/>
</dbReference>
<accession>A0A8H5LT58</accession>
<proteinExistence type="predicted"/>
<reference evidence="2 3" key="1">
    <citation type="journal article" date="2020" name="ISME J.">
        <title>Uncovering the hidden diversity of litter-decomposition mechanisms in mushroom-forming fungi.</title>
        <authorList>
            <person name="Floudas D."/>
            <person name="Bentzer J."/>
            <person name="Ahren D."/>
            <person name="Johansson T."/>
            <person name="Persson P."/>
            <person name="Tunlid A."/>
        </authorList>
    </citation>
    <scope>NUCLEOTIDE SEQUENCE [LARGE SCALE GENOMIC DNA]</scope>
    <source>
        <strain evidence="2 3">CBS 291.85</strain>
    </source>
</reference>
<dbReference type="InterPro" id="IPR045875">
    <property type="entry name" value="NTF2"/>
</dbReference>
<dbReference type="InterPro" id="IPR032710">
    <property type="entry name" value="NTF2-like_dom_sf"/>
</dbReference>
<protein>
    <recommendedName>
        <fullName evidence="1">NTF2 domain-containing protein</fullName>
    </recommendedName>
</protein>
<dbReference type="AlphaFoldDB" id="A0A8H5LT58"/>
<feature type="domain" description="NTF2" evidence="1">
    <location>
        <begin position="20"/>
        <end position="153"/>
    </location>
</feature>
<sequence length="184" mass="20148">MTTAPPAALTKDDVTIATRAADNFTRLYYSVYDSTTRTTDLPNFYRPSSSLTWNGKPLQGADGLRQLIEKMPPTKHEMQSFDCHPIPGTSPPSLLVTVSGTVIHGKPHLSTKPSKSIEGQPRVFSQTFMLVPDTEASTTKPGEVAKYYDSLVISTNVSVFPWNVNINAVTPCTRNAFYYIASSA</sequence>
<dbReference type="CDD" id="cd00780">
    <property type="entry name" value="NTF2"/>
    <property type="match status" value="1"/>
</dbReference>
<dbReference type="OrthoDB" id="25408at2759"/>
<dbReference type="InterPro" id="IPR018222">
    <property type="entry name" value="Nuclear_transport_factor_2_euk"/>
</dbReference>
<evidence type="ECO:0000259" key="1">
    <source>
        <dbReference type="PROSITE" id="PS50177"/>
    </source>
</evidence>
<dbReference type="PANTHER" id="PTHR12612">
    <property type="entry name" value="NUCLEAR TRANSPORT FACTOR 2"/>
    <property type="match status" value="1"/>
</dbReference>
<dbReference type="SUPFAM" id="SSF54427">
    <property type="entry name" value="NTF2-like"/>
    <property type="match status" value="1"/>
</dbReference>
<dbReference type="InterPro" id="IPR002075">
    <property type="entry name" value="NTF2_dom"/>
</dbReference>
<dbReference type="PROSITE" id="PS50177">
    <property type="entry name" value="NTF2_DOMAIN"/>
    <property type="match status" value="1"/>
</dbReference>
<dbReference type="Pfam" id="PF02136">
    <property type="entry name" value="NTF2"/>
    <property type="match status" value="1"/>
</dbReference>